<evidence type="ECO:0000313" key="2">
    <source>
        <dbReference type="Proteomes" id="UP000255207"/>
    </source>
</evidence>
<gene>
    <name evidence="1" type="ORF">DWE98_24750</name>
</gene>
<evidence type="ECO:0008006" key="3">
    <source>
        <dbReference type="Google" id="ProtNLM"/>
    </source>
</evidence>
<dbReference type="EMBL" id="QQTP01000019">
    <property type="protein sequence ID" value="RDJ20351.1"/>
    <property type="molecule type" value="Genomic_DNA"/>
</dbReference>
<dbReference type="SUPFAM" id="SSF54909">
    <property type="entry name" value="Dimeric alpha+beta barrel"/>
    <property type="match status" value="1"/>
</dbReference>
<evidence type="ECO:0000313" key="1">
    <source>
        <dbReference type="EMBL" id="RDJ20351.1"/>
    </source>
</evidence>
<protein>
    <recommendedName>
        <fullName evidence="3">DUF4286 family protein</fullName>
    </recommendedName>
</protein>
<keyword evidence="2" id="KW-1185">Reference proteome</keyword>
<reference evidence="2" key="1">
    <citation type="submission" date="2018-07" db="EMBL/GenBank/DDBJ databases">
        <authorList>
            <person name="Safronova V.I."/>
            <person name="Chirak E.R."/>
            <person name="Sazanova A.L."/>
        </authorList>
    </citation>
    <scope>NUCLEOTIDE SEQUENCE [LARGE SCALE GENOMIC DNA]</scope>
    <source>
        <strain evidence="2">RCAM04685</strain>
    </source>
</reference>
<name>A0A370KZD2_9HYPH</name>
<dbReference type="Proteomes" id="UP000255207">
    <property type="component" value="Unassembled WGS sequence"/>
</dbReference>
<dbReference type="AlphaFoldDB" id="A0A370KZD2"/>
<accession>A0A370KZD2</accession>
<sequence>MIAMIDVEPEWEEEFNRWYDEEHFPDRVNCPGFLNGRRFVAIDGSPKYLAVYELESPEVMQSEAYKKISQQSPWTKRIHEHLTTVKRNVYVEITPDLKAKAKGE</sequence>
<dbReference type="InterPro" id="IPR011008">
    <property type="entry name" value="Dimeric_a/b-barrel"/>
</dbReference>
<dbReference type="RefSeq" id="WP_114831990.1">
    <property type="nucleotide sequence ID" value="NZ_QQTO01000020.1"/>
</dbReference>
<proteinExistence type="predicted"/>
<organism evidence="1 2">
    <name type="scientific">Bosea caraganae</name>
    <dbReference type="NCBI Taxonomy" id="2763117"/>
    <lineage>
        <taxon>Bacteria</taxon>
        <taxon>Pseudomonadati</taxon>
        <taxon>Pseudomonadota</taxon>
        <taxon>Alphaproteobacteria</taxon>
        <taxon>Hyphomicrobiales</taxon>
        <taxon>Boseaceae</taxon>
        <taxon>Bosea</taxon>
    </lineage>
</organism>
<comment type="caution">
    <text evidence="1">The sequence shown here is derived from an EMBL/GenBank/DDBJ whole genome shotgun (WGS) entry which is preliminary data.</text>
</comment>